<keyword evidence="2" id="KW-1185">Reference proteome</keyword>
<dbReference type="EMBL" id="AP021874">
    <property type="protein sequence ID" value="BBO66879.1"/>
    <property type="molecule type" value="Genomic_DNA"/>
</dbReference>
<dbReference type="KEGG" id="dalk:DSCA_08090"/>
<accession>A0A5K7YGH9</accession>
<reference evidence="1 2" key="1">
    <citation type="submission" date="2019-11" db="EMBL/GenBank/DDBJ databases">
        <title>Comparative genomics of hydrocarbon-degrading Desulfosarcina strains.</title>
        <authorList>
            <person name="Watanabe M."/>
            <person name="Kojima H."/>
            <person name="Fukui M."/>
        </authorList>
    </citation>
    <scope>NUCLEOTIDE SEQUENCE [LARGE SCALE GENOMIC DNA]</scope>
    <source>
        <strain evidence="1 2">PL12</strain>
    </source>
</reference>
<sequence length="66" mass="7355">MIIYVIIETISMYRRFCIVDLLASLSFGLFLSTTTYGISDFAYLANNVSVIDPFPVFEFDASSVVG</sequence>
<dbReference type="Proteomes" id="UP000427906">
    <property type="component" value="Chromosome"/>
</dbReference>
<proteinExistence type="predicted"/>
<evidence type="ECO:0000313" key="2">
    <source>
        <dbReference type="Proteomes" id="UP000427906"/>
    </source>
</evidence>
<protein>
    <submittedName>
        <fullName evidence="1">Uncharacterized protein</fullName>
    </submittedName>
</protein>
<name>A0A5K7YGH9_9BACT</name>
<organism evidence="1 2">
    <name type="scientific">Desulfosarcina alkanivorans</name>
    <dbReference type="NCBI Taxonomy" id="571177"/>
    <lineage>
        <taxon>Bacteria</taxon>
        <taxon>Pseudomonadati</taxon>
        <taxon>Thermodesulfobacteriota</taxon>
        <taxon>Desulfobacteria</taxon>
        <taxon>Desulfobacterales</taxon>
        <taxon>Desulfosarcinaceae</taxon>
        <taxon>Desulfosarcina</taxon>
    </lineage>
</organism>
<evidence type="ECO:0000313" key="1">
    <source>
        <dbReference type="EMBL" id="BBO66879.1"/>
    </source>
</evidence>
<dbReference type="AlphaFoldDB" id="A0A5K7YGH9"/>
<gene>
    <name evidence="1" type="ORF">DSCA_08090</name>
</gene>